<dbReference type="EMBL" id="CAXLJM020000046">
    <property type="protein sequence ID" value="CAL8111102.1"/>
    <property type="molecule type" value="Genomic_DNA"/>
</dbReference>
<dbReference type="PANTHER" id="PTHR24293:SF0">
    <property type="entry name" value="CYP46A1 PROTEIN-RELATED"/>
    <property type="match status" value="1"/>
</dbReference>
<keyword evidence="2" id="KW-0503">Monooxygenase</keyword>
<reference evidence="4 5" key="1">
    <citation type="submission" date="2024-08" db="EMBL/GenBank/DDBJ databases">
        <authorList>
            <person name="Cucini C."/>
            <person name="Frati F."/>
        </authorList>
    </citation>
    <scope>NUCLEOTIDE SEQUENCE [LARGE SCALE GENOMIC DNA]</scope>
</reference>
<dbReference type="Pfam" id="PF00067">
    <property type="entry name" value="p450"/>
    <property type="match status" value="1"/>
</dbReference>
<keyword evidence="3" id="KW-0472">Membrane</keyword>
<dbReference type="InterPro" id="IPR001128">
    <property type="entry name" value="Cyt_P450"/>
</dbReference>
<evidence type="ECO:0008006" key="6">
    <source>
        <dbReference type="Google" id="ProtNLM"/>
    </source>
</evidence>
<dbReference type="Gene3D" id="1.10.630.10">
    <property type="entry name" value="Cytochrome P450"/>
    <property type="match status" value="1"/>
</dbReference>
<sequence>MDWGAGLEHYFESSTIFLQMVQSRTPDEIIFKTREASLFRRLVEQNGTFFRLFVGLITLFMIWDLIKRIGFRKSLKWIRTSSSSRLSKSIDNLPGPKSSAKWFIGNALELSSSSSKDLFKTFQLWCEKYGPCFAFKIFNQNVVMLNSASMVQGHLKTDGLKIDHLLLLLLAEKWKVRRKIMAKAFTHKSLLGYAHVFNKEAKELVSELERLFPPRQNVNGWKGKQVNKLLWSCALRVICGNFSN</sequence>
<keyword evidence="3" id="KW-1133">Transmembrane helix</keyword>
<proteinExistence type="inferred from homology"/>
<keyword evidence="5" id="KW-1185">Reference proteome</keyword>
<evidence type="ECO:0000256" key="2">
    <source>
        <dbReference type="ARBA" id="ARBA00023033"/>
    </source>
</evidence>
<comment type="similarity">
    <text evidence="1">Belongs to the cytochrome P450 family.</text>
</comment>
<name>A0ABP1QWZ1_9HEXA</name>
<feature type="transmembrane region" description="Helical" evidence="3">
    <location>
        <begin position="48"/>
        <end position="66"/>
    </location>
</feature>
<dbReference type="SUPFAM" id="SSF48264">
    <property type="entry name" value="Cytochrome P450"/>
    <property type="match status" value="1"/>
</dbReference>
<keyword evidence="2" id="KW-0560">Oxidoreductase</keyword>
<keyword evidence="3" id="KW-0812">Transmembrane</keyword>
<dbReference type="InterPro" id="IPR039983">
    <property type="entry name" value="CYP46A1"/>
</dbReference>
<dbReference type="PANTHER" id="PTHR24293">
    <property type="entry name" value="CYTOCHROME P450 FAMILY 46 SUBFAMILY A"/>
    <property type="match status" value="1"/>
</dbReference>
<evidence type="ECO:0000313" key="4">
    <source>
        <dbReference type="EMBL" id="CAL8111102.1"/>
    </source>
</evidence>
<evidence type="ECO:0000256" key="3">
    <source>
        <dbReference type="SAM" id="Phobius"/>
    </source>
</evidence>
<gene>
    <name evidence="4" type="ORF">ODALV1_LOCUS14727</name>
</gene>
<evidence type="ECO:0000256" key="1">
    <source>
        <dbReference type="ARBA" id="ARBA00010617"/>
    </source>
</evidence>
<protein>
    <recommendedName>
        <fullName evidence="6">Cytochrome P450</fullName>
    </recommendedName>
</protein>
<organism evidence="4 5">
    <name type="scientific">Orchesella dallaii</name>
    <dbReference type="NCBI Taxonomy" id="48710"/>
    <lineage>
        <taxon>Eukaryota</taxon>
        <taxon>Metazoa</taxon>
        <taxon>Ecdysozoa</taxon>
        <taxon>Arthropoda</taxon>
        <taxon>Hexapoda</taxon>
        <taxon>Collembola</taxon>
        <taxon>Entomobryomorpha</taxon>
        <taxon>Entomobryoidea</taxon>
        <taxon>Orchesellidae</taxon>
        <taxon>Orchesellinae</taxon>
        <taxon>Orchesella</taxon>
    </lineage>
</organism>
<evidence type="ECO:0000313" key="5">
    <source>
        <dbReference type="Proteomes" id="UP001642540"/>
    </source>
</evidence>
<dbReference type="InterPro" id="IPR036396">
    <property type="entry name" value="Cyt_P450_sf"/>
</dbReference>
<comment type="caution">
    <text evidence="4">The sequence shown here is derived from an EMBL/GenBank/DDBJ whole genome shotgun (WGS) entry which is preliminary data.</text>
</comment>
<dbReference type="Proteomes" id="UP001642540">
    <property type="component" value="Unassembled WGS sequence"/>
</dbReference>
<accession>A0ABP1QWZ1</accession>